<dbReference type="InterPro" id="IPR013766">
    <property type="entry name" value="Thioredoxin_domain"/>
</dbReference>
<keyword evidence="3" id="KW-1185">Reference proteome</keyword>
<name>A0ABT0HUX1_9BACT</name>
<protein>
    <submittedName>
        <fullName evidence="2">TlpA family protein disulfide reductase</fullName>
    </submittedName>
</protein>
<proteinExistence type="predicted"/>
<dbReference type="InterPro" id="IPR000866">
    <property type="entry name" value="AhpC/TSA"/>
</dbReference>
<sequence length="298" mass="33785">MTNTPIHCFLNAVSGFDEDRGQWAVLIDTNNDLDLGDEKPIYPQSIKPGTVLEKLTDFQLIQYEIYQKRAIKRLELPLVIKRMGDSFVYHFAQYGVATLQVGNDTHKLFISSGFCRPDFKATTLIDATSCLKSGKIDPQQLVKLGETIEIGGISYINKGLDRYHDWLELEGSTAPLPATHNLRTGVEFQPLVANDFVTGKPFSTATLKGKYVYVDFWGTWCKGCIAEIPHLQQLYKEVDYQRVEFVSIACHDSAKRLQRFLKDHPLGWPQVLSDENKFSITELTAFLVLYSSTHRVSL</sequence>
<dbReference type="RefSeq" id="WP_248480828.1">
    <property type="nucleotide sequence ID" value="NZ_JALPRF010000014.1"/>
</dbReference>
<dbReference type="InterPro" id="IPR050553">
    <property type="entry name" value="Thioredoxin_ResA/DsbE_sf"/>
</dbReference>
<evidence type="ECO:0000313" key="2">
    <source>
        <dbReference type="EMBL" id="MCK8495994.1"/>
    </source>
</evidence>
<dbReference type="PANTHER" id="PTHR42852:SF13">
    <property type="entry name" value="PROTEIN DIPZ"/>
    <property type="match status" value="1"/>
</dbReference>
<gene>
    <name evidence="2" type="ORF">M0L20_29280</name>
</gene>
<dbReference type="Proteomes" id="UP001202180">
    <property type="component" value="Unassembled WGS sequence"/>
</dbReference>
<dbReference type="SUPFAM" id="SSF52833">
    <property type="entry name" value="Thioredoxin-like"/>
    <property type="match status" value="1"/>
</dbReference>
<comment type="caution">
    <text evidence="2">The sequence shown here is derived from an EMBL/GenBank/DDBJ whole genome shotgun (WGS) entry which is preliminary data.</text>
</comment>
<dbReference type="PANTHER" id="PTHR42852">
    <property type="entry name" value="THIOL:DISULFIDE INTERCHANGE PROTEIN DSBE"/>
    <property type="match status" value="1"/>
</dbReference>
<dbReference type="Pfam" id="PF00578">
    <property type="entry name" value="AhpC-TSA"/>
    <property type="match status" value="1"/>
</dbReference>
<dbReference type="CDD" id="cd02966">
    <property type="entry name" value="TlpA_like_family"/>
    <property type="match status" value="1"/>
</dbReference>
<reference evidence="2 3" key="1">
    <citation type="submission" date="2022-04" db="EMBL/GenBank/DDBJ databases">
        <title>Spirosoma sp. strain RP8 genome sequencing and assembly.</title>
        <authorList>
            <person name="Jung Y."/>
        </authorList>
    </citation>
    <scope>NUCLEOTIDE SEQUENCE [LARGE SCALE GENOMIC DNA]</scope>
    <source>
        <strain evidence="2 3">RP8</strain>
    </source>
</reference>
<accession>A0ABT0HUX1</accession>
<dbReference type="InterPro" id="IPR036249">
    <property type="entry name" value="Thioredoxin-like_sf"/>
</dbReference>
<dbReference type="Gene3D" id="3.40.30.10">
    <property type="entry name" value="Glutaredoxin"/>
    <property type="match status" value="1"/>
</dbReference>
<evidence type="ECO:0000259" key="1">
    <source>
        <dbReference type="PROSITE" id="PS51352"/>
    </source>
</evidence>
<dbReference type="PROSITE" id="PS51352">
    <property type="entry name" value="THIOREDOXIN_2"/>
    <property type="match status" value="1"/>
</dbReference>
<feature type="domain" description="Thioredoxin" evidence="1">
    <location>
        <begin position="168"/>
        <end position="298"/>
    </location>
</feature>
<organism evidence="2 3">
    <name type="scientific">Spirosoma liriopis</name>
    <dbReference type="NCBI Taxonomy" id="2937440"/>
    <lineage>
        <taxon>Bacteria</taxon>
        <taxon>Pseudomonadati</taxon>
        <taxon>Bacteroidota</taxon>
        <taxon>Cytophagia</taxon>
        <taxon>Cytophagales</taxon>
        <taxon>Cytophagaceae</taxon>
        <taxon>Spirosoma</taxon>
    </lineage>
</organism>
<evidence type="ECO:0000313" key="3">
    <source>
        <dbReference type="Proteomes" id="UP001202180"/>
    </source>
</evidence>
<dbReference type="EMBL" id="JALPRF010000014">
    <property type="protein sequence ID" value="MCK8495994.1"/>
    <property type="molecule type" value="Genomic_DNA"/>
</dbReference>